<evidence type="ECO:0000313" key="4">
    <source>
        <dbReference type="Proteomes" id="UP001212841"/>
    </source>
</evidence>
<sequence>MSKVPSPQPQTTIPSTPAKPISSLSTTPPPQEQSQAESQNTLSQLWTLTTDIQRSSNIATDIVEGDASNTGQLKALLEHAKDIVVRLRQVVATEVEFGELRDQNGRLPTYEQLVDRLSSAFRHQRAVNQMSAKLISLNYIANMNNFAKNRQLQKAIARGRKQILELQDNVTSLEESVDDLTTEVDVQKANAERLKLSLDSTRVLLETTMTEYRTEMSRQRDVLKKQQGLIGDLWKSKFNQDFFLDALLGLFSLWTVNTMIVEYPIAAVLNISMHPSRRRLWARQFSKFIMFLLVYRKVKLGAASYGLHNGIGAAKPYITSTFGALYTALTTRLLPRPPLPPAITDTPDT</sequence>
<protein>
    <submittedName>
        <fullName evidence="3">Uncharacterized protein</fullName>
    </submittedName>
</protein>
<comment type="caution">
    <text evidence="3">The sequence shown here is derived from an EMBL/GenBank/DDBJ whole genome shotgun (WGS) entry which is preliminary data.</text>
</comment>
<proteinExistence type="predicted"/>
<evidence type="ECO:0000256" key="2">
    <source>
        <dbReference type="SAM" id="MobiDB-lite"/>
    </source>
</evidence>
<gene>
    <name evidence="3" type="ORF">HK097_000545</name>
</gene>
<reference evidence="3" key="1">
    <citation type="submission" date="2020-05" db="EMBL/GenBank/DDBJ databases">
        <title>Phylogenomic resolution of chytrid fungi.</title>
        <authorList>
            <person name="Stajich J.E."/>
            <person name="Amses K."/>
            <person name="Simmons R."/>
            <person name="Seto K."/>
            <person name="Myers J."/>
            <person name="Bonds A."/>
            <person name="Quandt C.A."/>
            <person name="Barry K."/>
            <person name="Liu P."/>
            <person name="Grigoriev I."/>
            <person name="Longcore J.E."/>
            <person name="James T.Y."/>
        </authorList>
    </citation>
    <scope>NUCLEOTIDE SEQUENCE</scope>
    <source>
        <strain evidence="3">JEL0318</strain>
    </source>
</reference>
<dbReference type="EMBL" id="JADGJD010000011">
    <property type="protein sequence ID" value="KAJ3057081.1"/>
    <property type="molecule type" value="Genomic_DNA"/>
</dbReference>
<organism evidence="3 4">
    <name type="scientific">Rhizophlyctis rosea</name>
    <dbReference type="NCBI Taxonomy" id="64517"/>
    <lineage>
        <taxon>Eukaryota</taxon>
        <taxon>Fungi</taxon>
        <taxon>Fungi incertae sedis</taxon>
        <taxon>Chytridiomycota</taxon>
        <taxon>Chytridiomycota incertae sedis</taxon>
        <taxon>Chytridiomycetes</taxon>
        <taxon>Rhizophlyctidales</taxon>
        <taxon>Rhizophlyctidaceae</taxon>
        <taxon>Rhizophlyctis</taxon>
    </lineage>
</organism>
<name>A0AAD5SJZ1_9FUNG</name>
<dbReference type="Proteomes" id="UP001212841">
    <property type="component" value="Unassembled WGS sequence"/>
</dbReference>
<keyword evidence="4" id="KW-1185">Reference proteome</keyword>
<dbReference type="SUPFAM" id="SSF56954">
    <property type="entry name" value="Outer membrane efflux proteins (OEP)"/>
    <property type="match status" value="1"/>
</dbReference>
<accession>A0AAD5SJZ1</accession>
<feature type="region of interest" description="Disordered" evidence="2">
    <location>
        <begin position="1"/>
        <end position="41"/>
    </location>
</feature>
<keyword evidence="1" id="KW-0175">Coiled coil</keyword>
<evidence type="ECO:0000313" key="3">
    <source>
        <dbReference type="EMBL" id="KAJ3057081.1"/>
    </source>
</evidence>
<feature type="coiled-coil region" evidence="1">
    <location>
        <begin position="149"/>
        <end position="197"/>
    </location>
</feature>
<dbReference type="AlphaFoldDB" id="A0AAD5SJZ1"/>
<evidence type="ECO:0000256" key="1">
    <source>
        <dbReference type="SAM" id="Coils"/>
    </source>
</evidence>
<feature type="compositionally biased region" description="Low complexity" evidence="2">
    <location>
        <begin position="9"/>
        <end position="39"/>
    </location>
</feature>